<dbReference type="InterPro" id="IPR036249">
    <property type="entry name" value="Thioredoxin-like_sf"/>
</dbReference>
<dbReference type="GO" id="GO:0016491">
    <property type="term" value="F:oxidoreductase activity"/>
    <property type="evidence" value="ECO:0007669"/>
    <property type="project" value="InterPro"/>
</dbReference>
<dbReference type="Pfam" id="PF08534">
    <property type="entry name" value="Redoxin"/>
    <property type="match status" value="1"/>
</dbReference>
<dbReference type="EMBL" id="CP041372">
    <property type="protein sequence ID" value="QKS71049.1"/>
    <property type="molecule type" value="Genomic_DNA"/>
</dbReference>
<evidence type="ECO:0000256" key="1">
    <source>
        <dbReference type="ARBA" id="ARBA00004196"/>
    </source>
</evidence>
<dbReference type="SUPFAM" id="SSF52833">
    <property type="entry name" value="Thioredoxin-like"/>
    <property type="match status" value="1"/>
</dbReference>
<reference evidence="9" key="1">
    <citation type="submission" date="2019-07" db="EMBL/GenBank/DDBJ databases">
        <title>Bacillus alkalisoli sp. nov. isolated from saline soil.</title>
        <authorList>
            <person name="Sun J.-Q."/>
            <person name="Xu L."/>
        </authorList>
    </citation>
    <scope>NUCLEOTIDE SEQUENCE [LARGE SCALE GENOMIC DNA]</scope>
    <source>
        <strain evidence="9">M4U3P1</strain>
    </source>
</reference>
<name>A0A859FCU4_9BACI</name>
<sequence>MKKRRLWIRSSILFVMVLAIGYTFYNHFSEDRGLVDAGDFAPNFVLEDLDGNRLELSDLQGQGVYVNFWATYCTYCRDKMGYLQEVHDEYAEKGVQIVNINVDETTLQVERHKQRYGLDYPLYIDRNMLVGNAYGVAVLPSVFLIDETGEVVEHEVGGKTREHVLASLDDLVPSSN</sequence>
<dbReference type="GO" id="GO:0030313">
    <property type="term" value="C:cell envelope"/>
    <property type="evidence" value="ECO:0007669"/>
    <property type="project" value="UniProtKB-SubCell"/>
</dbReference>
<proteinExistence type="predicted"/>
<dbReference type="InterPro" id="IPR050553">
    <property type="entry name" value="Thioredoxin_ResA/DsbE_sf"/>
</dbReference>
<keyword evidence="2" id="KW-0201">Cytochrome c-type biogenesis</keyword>
<keyword evidence="6" id="KW-0472">Membrane</keyword>
<keyword evidence="6" id="KW-1133">Transmembrane helix</keyword>
<keyword evidence="4" id="KW-1015">Disulfide bond</keyword>
<feature type="domain" description="Thioredoxin" evidence="7">
    <location>
        <begin position="35"/>
        <end position="173"/>
    </location>
</feature>
<dbReference type="CDD" id="cd02966">
    <property type="entry name" value="TlpA_like_family"/>
    <property type="match status" value="1"/>
</dbReference>
<dbReference type="PANTHER" id="PTHR42852">
    <property type="entry name" value="THIOL:DISULFIDE INTERCHANGE PROTEIN DSBE"/>
    <property type="match status" value="1"/>
</dbReference>
<keyword evidence="6" id="KW-0812">Transmembrane</keyword>
<keyword evidence="3" id="KW-0735">Signal-anchor</keyword>
<dbReference type="Gene3D" id="3.40.30.10">
    <property type="entry name" value="Glutaredoxin"/>
    <property type="match status" value="1"/>
</dbReference>
<dbReference type="AlphaFoldDB" id="A0A859FCU4"/>
<evidence type="ECO:0000256" key="6">
    <source>
        <dbReference type="SAM" id="Phobius"/>
    </source>
</evidence>
<evidence type="ECO:0000256" key="2">
    <source>
        <dbReference type="ARBA" id="ARBA00022748"/>
    </source>
</evidence>
<dbReference type="NCBIfam" id="NF002854">
    <property type="entry name" value="PRK03147.1"/>
    <property type="match status" value="1"/>
</dbReference>
<keyword evidence="5" id="KW-0676">Redox-active center</keyword>
<comment type="subcellular location">
    <subcellularLocation>
        <location evidence="1">Cell envelope</location>
    </subcellularLocation>
</comment>
<dbReference type="InterPro" id="IPR013740">
    <property type="entry name" value="Redoxin"/>
</dbReference>
<accession>A0A859FCU4</accession>
<evidence type="ECO:0000313" key="9">
    <source>
        <dbReference type="Proteomes" id="UP000318138"/>
    </source>
</evidence>
<keyword evidence="9" id="KW-1185">Reference proteome</keyword>
<evidence type="ECO:0000259" key="7">
    <source>
        <dbReference type="PROSITE" id="PS51352"/>
    </source>
</evidence>
<evidence type="ECO:0000256" key="4">
    <source>
        <dbReference type="ARBA" id="ARBA00023157"/>
    </source>
</evidence>
<dbReference type="InterPro" id="IPR013766">
    <property type="entry name" value="Thioredoxin_domain"/>
</dbReference>
<evidence type="ECO:0000256" key="5">
    <source>
        <dbReference type="ARBA" id="ARBA00023284"/>
    </source>
</evidence>
<protein>
    <submittedName>
        <fullName evidence="8">Thiol-disulfide oxidoreductase ResA</fullName>
    </submittedName>
</protein>
<evidence type="ECO:0000313" key="8">
    <source>
        <dbReference type="EMBL" id="QKS71049.1"/>
    </source>
</evidence>
<dbReference type="RefSeq" id="WP_176009085.1">
    <property type="nucleotide sequence ID" value="NZ_CP041372.2"/>
</dbReference>
<evidence type="ECO:0000256" key="3">
    <source>
        <dbReference type="ARBA" id="ARBA00022968"/>
    </source>
</evidence>
<dbReference type="GO" id="GO:0017004">
    <property type="term" value="P:cytochrome complex assembly"/>
    <property type="evidence" value="ECO:0007669"/>
    <property type="project" value="UniProtKB-KW"/>
</dbReference>
<dbReference type="KEGG" id="psua:FLK61_30505"/>
<dbReference type="Proteomes" id="UP000318138">
    <property type="component" value="Chromosome"/>
</dbReference>
<dbReference type="PANTHER" id="PTHR42852:SF6">
    <property type="entry name" value="THIOL:DISULFIDE INTERCHANGE PROTEIN DSBE"/>
    <property type="match status" value="1"/>
</dbReference>
<gene>
    <name evidence="8" type="primary">resA</name>
    <name evidence="8" type="ORF">FLK61_30505</name>
</gene>
<dbReference type="PROSITE" id="PS51352">
    <property type="entry name" value="THIOREDOXIN_2"/>
    <property type="match status" value="1"/>
</dbReference>
<organism evidence="8 9">
    <name type="scientific">Paenalkalicoccus suaedae</name>
    <dbReference type="NCBI Taxonomy" id="2592382"/>
    <lineage>
        <taxon>Bacteria</taxon>
        <taxon>Bacillati</taxon>
        <taxon>Bacillota</taxon>
        <taxon>Bacilli</taxon>
        <taxon>Bacillales</taxon>
        <taxon>Bacillaceae</taxon>
        <taxon>Paenalkalicoccus</taxon>
    </lineage>
</organism>
<feature type="transmembrane region" description="Helical" evidence="6">
    <location>
        <begin position="7"/>
        <end position="25"/>
    </location>
</feature>